<gene>
    <name evidence="2" type="ORF">FHX80_113266</name>
</gene>
<evidence type="ECO:0000313" key="3">
    <source>
        <dbReference type="Proteomes" id="UP000318186"/>
    </source>
</evidence>
<dbReference type="EMBL" id="VIWW01000001">
    <property type="protein sequence ID" value="TWG04794.1"/>
    <property type="molecule type" value="Genomic_DNA"/>
</dbReference>
<dbReference type="InterPro" id="IPR034660">
    <property type="entry name" value="DinB/YfiT-like"/>
</dbReference>
<name>A0A561UZN4_9ACTN</name>
<dbReference type="GO" id="GO:0046872">
    <property type="term" value="F:metal ion binding"/>
    <property type="evidence" value="ECO:0007669"/>
    <property type="project" value="InterPro"/>
</dbReference>
<evidence type="ECO:0000313" key="2">
    <source>
        <dbReference type="EMBL" id="TWG04794.1"/>
    </source>
</evidence>
<protein>
    <submittedName>
        <fullName evidence="2">Uncharacterized protein (TIGR03083 family)</fullName>
    </submittedName>
</protein>
<dbReference type="NCBIfam" id="TIGR03083">
    <property type="entry name" value="maleylpyruvate isomerase family mycothiol-dependent enzyme"/>
    <property type="match status" value="1"/>
</dbReference>
<dbReference type="InterPro" id="IPR024344">
    <property type="entry name" value="MDMPI_metal-binding"/>
</dbReference>
<dbReference type="SUPFAM" id="SSF109854">
    <property type="entry name" value="DinB/YfiT-like putative metalloenzymes"/>
    <property type="match status" value="1"/>
</dbReference>
<dbReference type="Gene3D" id="1.20.120.450">
    <property type="entry name" value="dinb family like domain"/>
    <property type="match status" value="1"/>
</dbReference>
<sequence length="221" mass="23946">MAGGMADERDPELPGLLLRTERDTLLPLLRSAAGSDFGLRTACPGWTVRDLLAHCGSVLNRVVERRFGPDVFSPECNDRDIAERADWTDTQVVDELEWGMAEAGTSIAKAGGVLDAVALGEWIHAGDVREAWGLEGAYQGAGLTHALTLLAPFTRHHRTPLLVARLEDSGEELTIGTPHEGRAPGRYRGDGATLIRLCAGRSLVGTRYELEGVKESELFVF</sequence>
<dbReference type="Pfam" id="PF11716">
    <property type="entry name" value="MDMPI_N"/>
    <property type="match status" value="1"/>
</dbReference>
<evidence type="ECO:0000259" key="1">
    <source>
        <dbReference type="Pfam" id="PF11716"/>
    </source>
</evidence>
<dbReference type="InterPro" id="IPR017517">
    <property type="entry name" value="Maleyloyr_isom"/>
</dbReference>
<dbReference type="Proteomes" id="UP000318186">
    <property type="component" value="Unassembled WGS sequence"/>
</dbReference>
<reference evidence="2 3" key="1">
    <citation type="submission" date="2019-06" db="EMBL/GenBank/DDBJ databases">
        <title>Sequencing the genomes of 1000 actinobacteria strains.</title>
        <authorList>
            <person name="Klenk H.-P."/>
        </authorList>
    </citation>
    <scope>NUCLEOTIDE SEQUENCE [LARGE SCALE GENOMIC DNA]</scope>
    <source>
        <strain evidence="2 3">DSM 42059</strain>
    </source>
</reference>
<dbReference type="AlphaFoldDB" id="A0A561UZN4"/>
<feature type="domain" description="Mycothiol-dependent maleylpyruvate isomerase metal-binding" evidence="1">
    <location>
        <begin position="18"/>
        <end position="102"/>
    </location>
</feature>
<proteinExistence type="predicted"/>
<organism evidence="2 3">
    <name type="scientific">Streptomyces brevispora</name>
    <dbReference type="NCBI Taxonomy" id="887462"/>
    <lineage>
        <taxon>Bacteria</taxon>
        <taxon>Bacillati</taxon>
        <taxon>Actinomycetota</taxon>
        <taxon>Actinomycetes</taxon>
        <taxon>Kitasatosporales</taxon>
        <taxon>Streptomycetaceae</taxon>
        <taxon>Streptomyces</taxon>
    </lineage>
</organism>
<accession>A0A561UZN4</accession>
<comment type="caution">
    <text evidence="2">The sequence shown here is derived from an EMBL/GenBank/DDBJ whole genome shotgun (WGS) entry which is preliminary data.</text>
</comment>